<organism evidence="1 2">
    <name type="scientific">Corynebacterium ulcerans FRC58</name>
    <dbReference type="NCBI Taxonomy" id="1408268"/>
    <lineage>
        <taxon>Bacteria</taxon>
        <taxon>Bacillati</taxon>
        <taxon>Actinomycetota</taxon>
        <taxon>Actinomycetes</taxon>
        <taxon>Mycobacteriales</taxon>
        <taxon>Corynebacteriaceae</taxon>
        <taxon>Corynebacterium</taxon>
    </lineage>
</organism>
<sequence length="42" mass="4942">MQQHTQMKNDVCFNLIENFEKVEHGGRIHTTSPYNYSSRSVD</sequence>
<dbReference type="Proteomes" id="UP000036185">
    <property type="component" value="Chromosome"/>
</dbReference>
<evidence type="ECO:0000313" key="1">
    <source>
        <dbReference type="EMBL" id="AKN77680.1"/>
    </source>
</evidence>
<proteinExistence type="predicted"/>
<evidence type="ECO:0008006" key="3">
    <source>
        <dbReference type="Google" id="ProtNLM"/>
    </source>
</evidence>
<dbReference type="EMBL" id="CP011913">
    <property type="protein sequence ID" value="AKN77680.1"/>
    <property type="molecule type" value="Genomic_DNA"/>
</dbReference>
<keyword evidence="2" id="KW-1185">Reference proteome</keyword>
<reference evidence="1 2" key="1">
    <citation type="journal article" date="2014" name="Int. J. Syst. Evol. Microbiol.">
        <title>Draft Genome Sequence of Corynebacterium ulcerans FRC58, Isolated from the Bronchitic Aspiration of a Patient in France.</title>
        <authorList>
            <person name="Silva Ado S."/>
            <person name="Barauna R.A."/>
            <person name="de Sa P.C."/>
            <person name="das Gracas D.A."/>
            <person name="Carneiro A.R."/>
            <person name="Thouvenin M."/>
            <person name="Azevedo V."/>
            <person name="Badell E."/>
            <person name="Guiso N."/>
            <person name="da Silva A.L."/>
            <person name="Ramos R.T."/>
        </authorList>
    </citation>
    <scope>NUCLEOTIDE SEQUENCE [LARGE SCALE GENOMIC DNA]</scope>
    <source>
        <strain evidence="1 2">FRC58</strain>
    </source>
</reference>
<protein>
    <recommendedName>
        <fullName evidence="3">Transposase</fullName>
    </recommendedName>
</protein>
<name>A0ABN4GVW1_CORUL</name>
<gene>
    <name evidence="1" type="ORF">CulFRC58_1826</name>
</gene>
<evidence type="ECO:0000313" key="2">
    <source>
        <dbReference type="Proteomes" id="UP000036185"/>
    </source>
</evidence>
<accession>A0ABN4GVW1</accession>